<keyword evidence="2" id="KW-1185">Reference proteome</keyword>
<evidence type="ECO:0000313" key="2">
    <source>
        <dbReference type="Proteomes" id="UP000823749"/>
    </source>
</evidence>
<accession>A0AAV6HVX8</accession>
<sequence length="255" mass="27719">MIMRLVVLDHTCYSLDHLVHQAIQCIKLPMPLDRTFLNRFFHNIKICPLVVVIMVDIIEEEVEEDQVLVVSMLEQNVKFVEKQITLLSIVIIGKICSINPHNLCSLALEDHTISLGKEMESISGMVPNMMVPMGFSGCSAGSFGSSFPSQANLLTFNSSDHSAVQTGYPPSQGFVGFTTSTGYTGYPSQFGHSGHGASFSTPQTSSNCISGPFYSDFSRVQQQGTVVKGVVVAVDGGTLENLSRRTGDAHVKLNL</sequence>
<dbReference type="EMBL" id="JACTNZ010000012">
    <property type="protein sequence ID" value="KAG5520576.1"/>
    <property type="molecule type" value="Genomic_DNA"/>
</dbReference>
<proteinExistence type="predicted"/>
<reference evidence="1" key="1">
    <citation type="submission" date="2020-08" db="EMBL/GenBank/DDBJ databases">
        <title>Plant Genome Project.</title>
        <authorList>
            <person name="Zhang R.-G."/>
        </authorList>
    </citation>
    <scope>NUCLEOTIDE SEQUENCE</scope>
    <source>
        <strain evidence="1">WSP0</strain>
        <tissue evidence="1">Leaf</tissue>
    </source>
</reference>
<gene>
    <name evidence="1" type="ORF">RHGRI_033231</name>
</gene>
<name>A0AAV6HVX8_9ERIC</name>
<dbReference type="Proteomes" id="UP000823749">
    <property type="component" value="Chromosome 12"/>
</dbReference>
<organism evidence="1 2">
    <name type="scientific">Rhododendron griersonianum</name>
    <dbReference type="NCBI Taxonomy" id="479676"/>
    <lineage>
        <taxon>Eukaryota</taxon>
        <taxon>Viridiplantae</taxon>
        <taxon>Streptophyta</taxon>
        <taxon>Embryophyta</taxon>
        <taxon>Tracheophyta</taxon>
        <taxon>Spermatophyta</taxon>
        <taxon>Magnoliopsida</taxon>
        <taxon>eudicotyledons</taxon>
        <taxon>Gunneridae</taxon>
        <taxon>Pentapetalae</taxon>
        <taxon>asterids</taxon>
        <taxon>Ericales</taxon>
        <taxon>Ericaceae</taxon>
        <taxon>Ericoideae</taxon>
        <taxon>Rhodoreae</taxon>
        <taxon>Rhododendron</taxon>
    </lineage>
</organism>
<protein>
    <submittedName>
        <fullName evidence="1">Uncharacterized protein</fullName>
    </submittedName>
</protein>
<evidence type="ECO:0000313" key="1">
    <source>
        <dbReference type="EMBL" id="KAG5520576.1"/>
    </source>
</evidence>
<comment type="caution">
    <text evidence="1">The sequence shown here is derived from an EMBL/GenBank/DDBJ whole genome shotgun (WGS) entry which is preliminary data.</text>
</comment>
<dbReference type="AlphaFoldDB" id="A0AAV6HVX8"/>